<dbReference type="EMBL" id="JAHCLR010000060">
    <property type="protein sequence ID" value="MBS9535825.1"/>
    <property type="molecule type" value="Genomic_DNA"/>
</dbReference>
<dbReference type="PANTHER" id="PTHR10963:SF55">
    <property type="entry name" value="GLYCOSIDE HYDROLASE FAMILY 16 PROTEIN"/>
    <property type="match status" value="1"/>
</dbReference>
<dbReference type="Pfam" id="PF00722">
    <property type="entry name" value="Glyco_hydro_16"/>
    <property type="match status" value="1"/>
</dbReference>
<reference evidence="5 6" key="1">
    <citation type="submission" date="2021-05" db="EMBL/GenBank/DDBJ databases">
        <title>Mycobacterium acidophilum sp. nov., an extremely acid-tolerant member of the genus Mycobacterium.</title>
        <authorList>
            <person name="Xia J."/>
        </authorList>
    </citation>
    <scope>NUCLEOTIDE SEQUENCE [LARGE SCALE GENOMIC DNA]</scope>
    <source>
        <strain evidence="5 6">M1</strain>
    </source>
</reference>
<name>A0ABS5RND8_9MYCO</name>
<dbReference type="InterPro" id="IPR050546">
    <property type="entry name" value="Glycosyl_Hydrlase_16"/>
</dbReference>
<feature type="compositionally biased region" description="Pro residues" evidence="2">
    <location>
        <begin position="28"/>
        <end position="71"/>
    </location>
</feature>
<dbReference type="InterPro" id="IPR013320">
    <property type="entry name" value="ConA-like_dom_sf"/>
</dbReference>
<comment type="similarity">
    <text evidence="1">Belongs to the glycosyl hydrolase 16 family.</text>
</comment>
<feature type="domain" description="GH16" evidence="4">
    <location>
        <begin position="58"/>
        <end position="316"/>
    </location>
</feature>
<feature type="signal peptide" evidence="3">
    <location>
        <begin position="1"/>
        <end position="26"/>
    </location>
</feature>
<gene>
    <name evidence="5" type="ORF">KIH27_19755</name>
</gene>
<comment type="caution">
    <text evidence="5">The sequence shown here is derived from an EMBL/GenBank/DDBJ whole genome shotgun (WGS) entry which is preliminary data.</text>
</comment>
<keyword evidence="6" id="KW-1185">Reference proteome</keyword>
<evidence type="ECO:0000313" key="6">
    <source>
        <dbReference type="Proteomes" id="UP001519535"/>
    </source>
</evidence>
<dbReference type="RefSeq" id="WP_214094674.1">
    <property type="nucleotide sequence ID" value="NZ_JAHCLR010000060.1"/>
</dbReference>
<protein>
    <submittedName>
        <fullName evidence="5">Glycoside hydrolase family 16 protein</fullName>
    </submittedName>
</protein>
<dbReference type="InterPro" id="IPR000757">
    <property type="entry name" value="Beta-glucanase-like"/>
</dbReference>
<evidence type="ECO:0000256" key="1">
    <source>
        <dbReference type="ARBA" id="ARBA00006865"/>
    </source>
</evidence>
<dbReference type="Proteomes" id="UP001519535">
    <property type="component" value="Unassembled WGS sequence"/>
</dbReference>
<dbReference type="PROSITE" id="PS51762">
    <property type="entry name" value="GH16_2"/>
    <property type="match status" value="1"/>
</dbReference>
<dbReference type="PANTHER" id="PTHR10963">
    <property type="entry name" value="GLYCOSYL HYDROLASE-RELATED"/>
    <property type="match status" value="1"/>
</dbReference>
<dbReference type="Gene3D" id="2.60.120.200">
    <property type="match status" value="1"/>
</dbReference>
<keyword evidence="5" id="KW-0378">Hydrolase</keyword>
<dbReference type="GO" id="GO:0016787">
    <property type="term" value="F:hydrolase activity"/>
    <property type="evidence" value="ECO:0007669"/>
    <property type="project" value="UniProtKB-KW"/>
</dbReference>
<evidence type="ECO:0000256" key="3">
    <source>
        <dbReference type="SAM" id="SignalP"/>
    </source>
</evidence>
<feature type="region of interest" description="Disordered" evidence="2">
    <location>
        <begin position="25"/>
        <end position="106"/>
    </location>
</feature>
<dbReference type="CDD" id="cd08023">
    <property type="entry name" value="GH16_laminarinase_like"/>
    <property type="match status" value="1"/>
</dbReference>
<feature type="chain" id="PRO_5046503837" evidence="3">
    <location>
        <begin position="27"/>
        <end position="316"/>
    </location>
</feature>
<proteinExistence type="inferred from homology"/>
<accession>A0ABS5RND8</accession>
<dbReference type="SUPFAM" id="SSF49899">
    <property type="entry name" value="Concanavalin A-like lectins/glucanases"/>
    <property type="match status" value="1"/>
</dbReference>
<organism evidence="5 6">
    <name type="scientific">Mycolicibacter acidiphilus</name>
    <dbReference type="NCBI Taxonomy" id="2835306"/>
    <lineage>
        <taxon>Bacteria</taxon>
        <taxon>Bacillati</taxon>
        <taxon>Actinomycetota</taxon>
        <taxon>Actinomycetes</taxon>
        <taxon>Mycobacteriales</taxon>
        <taxon>Mycobacteriaceae</taxon>
        <taxon>Mycolicibacter</taxon>
    </lineage>
</organism>
<evidence type="ECO:0000256" key="2">
    <source>
        <dbReference type="SAM" id="MobiDB-lite"/>
    </source>
</evidence>
<evidence type="ECO:0000259" key="4">
    <source>
        <dbReference type="PROSITE" id="PS51762"/>
    </source>
</evidence>
<sequence>MNRRHAMLMMGIGAAAVAAPLPKALAIPEPPGAPGDPGQPPAAPPDPAGPPAAGPTPAPPAAPPTPAPPAAGVPAGGYLWHDEFDGPAGSSPDRSKWTISNHRSPIKNPVGFDRPQYFYQYRDNRQNVFVDGKSNLVIRATQERNTYFGGLVHGNWRGGIGTTWEARIKLNCQTAGCWPAWWLSNDDPGRSGEIDLMEWYGNGDWPSGTTVHANPYGSAFETFPIPVDGNWHNWRVTWNQSGMYFWQDYVEGMQPYFTVPATGIENLDEPIREWPFNDPGYTVFPILNLAVGGTGGGDARDGTYPAEMLIDWVRVF</sequence>
<keyword evidence="3" id="KW-0732">Signal</keyword>
<evidence type="ECO:0000313" key="5">
    <source>
        <dbReference type="EMBL" id="MBS9535825.1"/>
    </source>
</evidence>